<keyword evidence="5" id="KW-0449">Lipoprotein</keyword>
<dbReference type="Gene3D" id="3.40.190.10">
    <property type="entry name" value="Periplasmic binding protein-like II"/>
    <property type="match status" value="1"/>
</dbReference>
<dbReference type="InterPro" id="IPR050490">
    <property type="entry name" value="Bact_solute-bd_prot1"/>
</dbReference>
<gene>
    <name evidence="7" type="ORF">CIK66_16280</name>
</gene>
<dbReference type="CDD" id="cd13585">
    <property type="entry name" value="PBP2_TMBP_like"/>
    <property type="match status" value="1"/>
</dbReference>
<evidence type="ECO:0000256" key="1">
    <source>
        <dbReference type="ARBA" id="ARBA00022475"/>
    </source>
</evidence>
<proteinExistence type="predicted"/>
<dbReference type="Proteomes" id="UP000218598">
    <property type="component" value="Unassembled WGS sequence"/>
</dbReference>
<dbReference type="RefSeq" id="WP_096165801.1">
    <property type="nucleotide sequence ID" value="NZ_JBQQOJ010000001.1"/>
</dbReference>
<dbReference type="Pfam" id="PF01547">
    <property type="entry name" value="SBP_bac_1"/>
    <property type="match status" value="1"/>
</dbReference>
<keyword evidence="1" id="KW-1003">Cell membrane</keyword>
<accession>A0A2A3YFK7</accession>
<organism evidence="7 8">
    <name type="scientific">Brachybacterium alimentarium</name>
    <dbReference type="NCBI Taxonomy" id="47845"/>
    <lineage>
        <taxon>Bacteria</taxon>
        <taxon>Bacillati</taxon>
        <taxon>Actinomycetota</taxon>
        <taxon>Actinomycetes</taxon>
        <taxon>Micrococcales</taxon>
        <taxon>Dermabacteraceae</taxon>
        <taxon>Brachybacterium</taxon>
    </lineage>
</organism>
<evidence type="ECO:0000256" key="6">
    <source>
        <dbReference type="SAM" id="SignalP"/>
    </source>
</evidence>
<dbReference type="AlphaFoldDB" id="A0A2A3YFK7"/>
<evidence type="ECO:0000313" key="8">
    <source>
        <dbReference type="Proteomes" id="UP000218598"/>
    </source>
</evidence>
<dbReference type="EMBL" id="NRGR01000029">
    <property type="protein sequence ID" value="PCC38019.1"/>
    <property type="molecule type" value="Genomic_DNA"/>
</dbReference>
<dbReference type="OrthoDB" id="2510110at2"/>
<dbReference type="InterPro" id="IPR006311">
    <property type="entry name" value="TAT_signal"/>
</dbReference>
<dbReference type="InterPro" id="IPR006059">
    <property type="entry name" value="SBP"/>
</dbReference>
<keyword evidence="3" id="KW-0472">Membrane</keyword>
<evidence type="ECO:0000256" key="5">
    <source>
        <dbReference type="ARBA" id="ARBA00023288"/>
    </source>
</evidence>
<feature type="signal peptide" evidence="6">
    <location>
        <begin position="1"/>
        <end position="23"/>
    </location>
</feature>
<evidence type="ECO:0000256" key="2">
    <source>
        <dbReference type="ARBA" id="ARBA00022729"/>
    </source>
</evidence>
<dbReference type="PROSITE" id="PS51318">
    <property type="entry name" value="TAT"/>
    <property type="match status" value="1"/>
</dbReference>
<dbReference type="PANTHER" id="PTHR43649:SF33">
    <property type="entry name" value="POLYGALACTURONAN_RHAMNOGALACTURONAN-BINDING PROTEIN YTCQ"/>
    <property type="match status" value="1"/>
</dbReference>
<keyword evidence="4" id="KW-0564">Palmitate</keyword>
<evidence type="ECO:0000256" key="3">
    <source>
        <dbReference type="ARBA" id="ARBA00023136"/>
    </source>
</evidence>
<reference evidence="7 8" key="1">
    <citation type="journal article" date="2017" name="Elife">
        <title>Extensive horizontal gene transfer in cheese-associated bacteria.</title>
        <authorList>
            <person name="Bonham K.S."/>
            <person name="Wolfe B.E."/>
            <person name="Dutton R.J."/>
        </authorList>
    </citation>
    <scope>NUCLEOTIDE SEQUENCE [LARGE SCALE GENOMIC DNA]</scope>
    <source>
        <strain evidence="7 8">341_9</strain>
    </source>
</reference>
<keyword evidence="2 6" id="KW-0732">Signal</keyword>
<dbReference type="PROSITE" id="PS51257">
    <property type="entry name" value="PROKAR_LIPOPROTEIN"/>
    <property type="match status" value="1"/>
</dbReference>
<evidence type="ECO:0000256" key="4">
    <source>
        <dbReference type="ARBA" id="ARBA00023139"/>
    </source>
</evidence>
<comment type="caution">
    <text evidence="7">The sequence shown here is derived from an EMBL/GenBank/DDBJ whole genome shotgun (WGS) entry which is preliminary data.</text>
</comment>
<protein>
    <submittedName>
        <fullName evidence="7">Sugar ABC transporter substrate-binding protein</fullName>
    </submittedName>
</protein>
<name>A0A2A3YFK7_9MICO</name>
<keyword evidence="8" id="KW-1185">Reference proteome</keyword>
<dbReference type="PANTHER" id="PTHR43649">
    <property type="entry name" value="ARABINOSE-BINDING PROTEIN-RELATED"/>
    <property type="match status" value="1"/>
</dbReference>
<dbReference type="SUPFAM" id="SSF53850">
    <property type="entry name" value="Periplasmic binding protein-like II"/>
    <property type="match status" value="1"/>
</dbReference>
<feature type="chain" id="PRO_5039075892" evidence="6">
    <location>
        <begin position="24"/>
        <end position="448"/>
    </location>
</feature>
<sequence length="448" mass="49432">MRRRRFLTGAAGAAAAAAAGVTAGCGNLHSSDPDVLTFMFRGSTEERDVFSRAVAVFEERTGYEVQIISTSADQYATKLQTAILGNSVPDVFYLEPPRTMAYVTNGVLADLTPYVEATDLPVDDIWTAGLDLYRFDGEQIGKGPLYAMPKDLGPFSFGYNKTLFEEMGVEPPDPDVPLDWDEFLERCQALTGDRDGDGATDAWGTSVNIGAEIHSYVWSNGGDWLSEDARTITIDTPEFAEALQYIVDLREVHGVTPSINETEGMDGYQRWLRGQIGFFPVAPWDLTLYRTLDFEFDLCPYPAGRTGVSATNIGSLGIGVSAKSLRPDRAAELAMFLACDPEAQAIIVGEGQTIPNTRSHAAEWVKDTSIEPRNKQEYLDIVEDYGHFVPNALTYTPEWMDAFFTNIQPVLEARADVGEYLAATQPVMQDFLDSAREQFRIDQEANAR</sequence>
<evidence type="ECO:0000313" key="7">
    <source>
        <dbReference type="EMBL" id="PCC38019.1"/>
    </source>
</evidence>